<keyword evidence="5 6" id="KW-0472">Membrane</keyword>
<dbReference type="EMBL" id="JAUJEA010000009">
    <property type="protein sequence ID" value="MDN5203976.1"/>
    <property type="molecule type" value="Genomic_DNA"/>
</dbReference>
<feature type="transmembrane region" description="Helical" evidence="6">
    <location>
        <begin position="113"/>
        <end position="135"/>
    </location>
</feature>
<feature type="transmembrane region" description="Helical" evidence="6">
    <location>
        <begin position="181"/>
        <end position="199"/>
    </location>
</feature>
<keyword evidence="2" id="KW-1003">Cell membrane</keyword>
<organism evidence="7 8">
    <name type="scientific">Splendidivirga corallicola</name>
    <dbReference type="NCBI Taxonomy" id="3051826"/>
    <lineage>
        <taxon>Bacteria</taxon>
        <taxon>Pseudomonadati</taxon>
        <taxon>Bacteroidota</taxon>
        <taxon>Cytophagia</taxon>
        <taxon>Cytophagales</taxon>
        <taxon>Splendidivirgaceae</taxon>
        <taxon>Splendidivirga</taxon>
    </lineage>
</organism>
<dbReference type="InterPro" id="IPR001123">
    <property type="entry name" value="LeuE-type"/>
</dbReference>
<dbReference type="Proteomes" id="UP001172082">
    <property type="component" value="Unassembled WGS sequence"/>
</dbReference>
<evidence type="ECO:0000256" key="3">
    <source>
        <dbReference type="ARBA" id="ARBA00022692"/>
    </source>
</evidence>
<feature type="transmembrane region" description="Helical" evidence="6">
    <location>
        <begin position="40"/>
        <end position="61"/>
    </location>
</feature>
<evidence type="ECO:0000256" key="4">
    <source>
        <dbReference type="ARBA" id="ARBA00022989"/>
    </source>
</evidence>
<evidence type="ECO:0000313" key="8">
    <source>
        <dbReference type="Proteomes" id="UP001172082"/>
    </source>
</evidence>
<proteinExistence type="predicted"/>
<comment type="subcellular location">
    <subcellularLocation>
        <location evidence="1">Cell membrane</location>
        <topology evidence="1">Multi-pass membrane protein</topology>
    </subcellularLocation>
</comment>
<sequence>MDILQVFIVGLFFSFLGSIPPGTINISVMQLSLNGQRSSAISFGLGAAFVEFFYAAFAVWLQLFLVSKMDFTITFKVIAAMAMFALGVINLISKKKKLPEQDRDSKRKGFMKGVVISIFNPLAIPFWIAVTTYLQSQNWLALSKGTFWFYILGISSGTFLLLALLAIIISRLSFSFQNNFIVNKITGFIFLGLGFYTIMDIFS</sequence>
<keyword evidence="4 6" id="KW-1133">Transmembrane helix</keyword>
<reference evidence="7" key="1">
    <citation type="submission" date="2023-06" db="EMBL/GenBank/DDBJ databases">
        <title>Genomic of Parafulvivirga corallium.</title>
        <authorList>
            <person name="Wang G."/>
        </authorList>
    </citation>
    <scope>NUCLEOTIDE SEQUENCE</scope>
    <source>
        <strain evidence="7">BMA10</strain>
    </source>
</reference>
<feature type="transmembrane region" description="Helical" evidence="6">
    <location>
        <begin position="147"/>
        <end position="169"/>
    </location>
</feature>
<comment type="caution">
    <text evidence="7">The sequence shown here is derived from an EMBL/GenBank/DDBJ whole genome shotgun (WGS) entry which is preliminary data.</text>
</comment>
<dbReference type="PANTHER" id="PTHR30086">
    <property type="entry name" value="ARGININE EXPORTER PROTEIN ARGO"/>
    <property type="match status" value="1"/>
</dbReference>
<accession>A0ABT8KT82</accession>
<feature type="transmembrane region" description="Helical" evidence="6">
    <location>
        <begin position="73"/>
        <end position="92"/>
    </location>
</feature>
<dbReference type="RefSeq" id="WP_346754000.1">
    <property type="nucleotide sequence ID" value="NZ_JAUJEA010000009.1"/>
</dbReference>
<feature type="transmembrane region" description="Helical" evidence="6">
    <location>
        <begin position="6"/>
        <end position="28"/>
    </location>
</feature>
<evidence type="ECO:0000256" key="6">
    <source>
        <dbReference type="SAM" id="Phobius"/>
    </source>
</evidence>
<protein>
    <submittedName>
        <fullName evidence="7">LysE family transporter</fullName>
    </submittedName>
</protein>
<keyword evidence="3 6" id="KW-0812">Transmembrane</keyword>
<evidence type="ECO:0000256" key="2">
    <source>
        <dbReference type="ARBA" id="ARBA00022475"/>
    </source>
</evidence>
<keyword evidence="8" id="KW-1185">Reference proteome</keyword>
<dbReference type="Pfam" id="PF01810">
    <property type="entry name" value="LysE"/>
    <property type="match status" value="1"/>
</dbReference>
<evidence type="ECO:0000256" key="5">
    <source>
        <dbReference type="ARBA" id="ARBA00023136"/>
    </source>
</evidence>
<evidence type="ECO:0000313" key="7">
    <source>
        <dbReference type="EMBL" id="MDN5203976.1"/>
    </source>
</evidence>
<name>A0ABT8KT82_9BACT</name>
<gene>
    <name evidence="7" type="ORF">QQ008_21475</name>
</gene>
<dbReference type="PANTHER" id="PTHR30086:SF20">
    <property type="entry name" value="ARGININE EXPORTER PROTEIN ARGO-RELATED"/>
    <property type="match status" value="1"/>
</dbReference>
<evidence type="ECO:0000256" key="1">
    <source>
        <dbReference type="ARBA" id="ARBA00004651"/>
    </source>
</evidence>